<evidence type="ECO:0000313" key="2">
    <source>
        <dbReference type="EMBL" id="MBC8431779.1"/>
    </source>
</evidence>
<evidence type="ECO:0000259" key="1">
    <source>
        <dbReference type="PROSITE" id="PS51379"/>
    </source>
</evidence>
<dbReference type="Proteomes" id="UP000605201">
    <property type="component" value="Unassembled WGS sequence"/>
</dbReference>
<dbReference type="InterPro" id="IPR017896">
    <property type="entry name" value="4Fe4S_Fe-S-bd"/>
</dbReference>
<sequence length="121" mass="13306">AMTLASSNDPNKPKMKQAKLNEDLCLGCGICVRVCTKGNISLKSRPKRVITPLNGTHRAVVMAIERGSLQNLIFDNQVLWSHRALAGVLGVILKLPPFKQALASQQVKSRYLETLINRIDA</sequence>
<reference evidence="2 3" key="1">
    <citation type="submission" date="2020-08" db="EMBL/GenBank/DDBJ databases">
        <title>Bridging the membrane lipid divide: bacteria of the FCB group superphylum have the potential to synthesize archaeal ether lipids.</title>
        <authorList>
            <person name="Villanueva L."/>
            <person name="Von Meijenfeldt F.A.B."/>
            <person name="Westbye A.B."/>
            <person name="Yadav S."/>
            <person name="Hopmans E.C."/>
            <person name="Dutilh B.E."/>
            <person name="Sinninghe Damste J.S."/>
        </authorList>
    </citation>
    <scope>NUCLEOTIDE SEQUENCE [LARGE SCALE GENOMIC DNA]</scope>
    <source>
        <strain evidence="2">NIOZ-UU17</strain>
    </source>
</reference>
<gene>
    <name evidence="2" type="ORF">H8D96_07640</name>
</gene>
<comment type="caution">
    <text evidence="2">The sequence shown here is derived from an EMBL/GenBank/DDBJ whole genome shotgun (WGS) entry which is preliminary data.</text>
</comment>
<dbReference type="PROSITE" id="PS51379">
    <property type="entry name" value="4FE4S_FER_2"/>
    <property type="match status" value="1"/>
</dbReference>
<protein>
    <submittedName>
        <fullName evidence="2">4Fe-4S binding protein</fullName>
    </submittedName>
</protein>
<name>A0A8J6TK74_9BACT</name>
<proteinExistence type="predicted"/>
<dbReference type="Pfam" id="PF00037">
    <property type="entry name" value="Fer4"/>
    <property type="match status" value="1"/>
</dbReference>
<dbReference type="Gene3D" id="3.30.70.20">
    <property type="match status" value="1"/>
</dbReference>
<accession>A0A8J6TK74</accession>
<evidence type="ECO:0000313" key="3">
    <source>
        <dbReference type="Proteomes" id="UP000605201"/>
    </source>
</evidence>
<dbReference type="AlphaFoldDB" id="A0A8J6TK74"/>
<dbReference type="EMBL" id="JACNIG010000174">
    <property type="protein sequence ID" value="MBC8431779.1"/>
    <property type="molecule type" value="Genomic_DNA"/>
</dbReference>
<dbReference type="SUPFAM" id="SSF54862">
    <property type="entry name" value="4Fe-4S ferredoxins"/>
    <property type="match status" value="1"/>
</dbReference>
<feature type="non-terminal residue" evidence="2">
    <location>
        <position position="1"/>
    </location>
</feature>
<feature type="domain" description="4Fe-4S ferredoxin-type" evidence="1">
    <location>
        <begin position="16"/>
        <end position="45"/>
    </location>
</feature>
<organism evidence="2 3">
    <name type="scientific">Candidatus Desulfatibia vada</name>
    <dbReference type="NCBI Taxonomy" id="2841696"/>
    <lineage>
        <taxon>Bacteria</taxon>
        <taxon>Pseudomonadati</taxon>
        <taxon>Thermodesulfobacteriota</taxon>
        <taxon>Desulfobacteria</taxon>
        <taxon>Desulfobacterales</taxon>
        <taxon>Desulfobacterales incertae sedis</taxon>
        <taxon>Candidatus Desulfatibia</taxon>
    </lineage>
</organism>